<keyword evidence="2" id="KW-1185">Reference proteome</keyword>
<evidence type="ECO:0000313" key="1">
    <source>
        <dbReference type="EMBL" id="MDQ0412312.1"/>
    </source>
</evidence>
<accession>A0ABU0FQX5</accession>
<dbReference type="Proteomes" id="UP001242313">
    <property type="component" value="Unassembled WGS sequence"/>
</dbReference>
<name>A0ABU0FQX5_9BACI</name>
<reference evidence="1 2" key="1">
    <citation type="submission" date="2023-07" db="EMBL/GenBank/DDBJ databases">
        <title>Genomic Encyclopedia of Type Strains, Phase IV (KMG-IV): sequencing the most valuable type-strain genomes for metagenomic binning, comparative biology and taxonomic classification.</title>
        <authorList>
            <person name="Goeker M."/>
        </authorList>
    </citation>
    <scope>NUCLEOTIDE SEQUENCE [LARGE SCALE GENOMIC DNA]</scope>
    <source>
        <strain evidence="1 2">DSM 19598</strain>
    </source>
</reference>
<sequence length="57" mass="7128">MDKVKKVAELFDLVQYYYEYRDQPMKENMNFFAEVEDCCRVLDLDFEELKREFKLDF</sequence>
<dbReference type="RefSeq" id="WP_307191148.1">
    <property type="nucleotide sequence ID" value="NZ_JAUSUN010000002.1"/>
</dbReference>
<dbReference type="EMBL" id="JAUSUN010000002">
    <property type="protein sequence ID" value="MDQ0412312.1"/>
    <property type="molecule type" value="Genomic_DNA"/>
</dbReference>
<gene>
    <name evidence="1" type="ORF">J2S25_000492</name>
</gene>
<protein>
    <submittedName>
        <fullName evidence="1">Uncharacterized protein</fullName>
    </submittedName>
</protein>
<organism evidence="1 2">
    <name type="scientific">Mesobacillus stamsii</name>
    <dbReference type="NCBI Taxonomy" id="225347"/>
    <lineage>
        <taxon>Bacteria</taxon>
        <taxon>Bacillati</taxon>
        <taxon>Bacillota</taxon>
        <taxon>Bacilli</taxon>
        <taxon>Bacillales</taxon>
        <taxon>Bacillaceae</taxon>
        <taxon>Mesobacillus</taxon>
    </lineage>
</organism>
<evidence type="ECO:0000313" key="2">
    <source>
        <dbReference type="Proteomes" id="UP001242313"/>
    </source>
</evidence>
<comment type="caution">
    <text evidence="1">The sequence shown here is derived from an EMBL/GenBank/DDBJ whole genome shotgun (WGS) entry which is preliminary data.</text>
</comment>
<proteinExistence type="predicted"/>